<proteinExistence type="predicted"/>
<sequence length="422" mass="46886">MSKPYKRIINGFGRLYTHEFPASPAPRSPISWGQTRFLISNPFSSCRSANLSPSSDSASPNRIFSRLFALNCTSRHRGSGTATKLASFGFGIKGLGRINENGCGSRFFSFKSLNYGKYSSFGVGMGKSVVDKPLSAVSSAFSRYREVVGLQMEAFWKRNHMILVWSGAVVVCIVLWRIMFGIASNFDGLSEGTAKYGFLALALTIVAFAGMCFRTWFAINPDKVYRLAMSKLNASAGILEVMGAPLTGTDLRAYVTSGGQPKLKNFKLKFGGKRCFLLFPVRGSERKGLVSVEVKKKKGQYAMKLLAVDIPMASGPDQRLYVFGDEQEYRVGGGLISELKDPIAKAMSAEKEFEDLDEKEDEEDEIREREEAERRQQEEKQRALEQAKKNRHFTTGVFSSQSSHNSFYISATKCCFLIADLK</sequence>
<dbReference type="Gene3D" id="3.10.450.320">
    <property type="entry name" value="Mitochondrial import inner membrane translocase subunit Tim21"/>
    <property type="match status" value="1"/>
</dbReference>
<keyword evidence="4" id="KW-1185">Reference proteome</keyword>
<accession>A0A9E7KZ22</accession>
<feature type="region of interest" description="Disordered" evidence="1">
    <location>
        <begin position="350"/>
        <end position="388"/>
    </location>
</feature>
<evidence type="ECO:0000313" key="3">
    <source>
        <dbReference type="EMBL" id="URE37672.1"/>
    </source>
</evidence>
<reference evidence="3" key="1">
    <citation type="submission" date="2022-05" db="EMBL/GenBank/DDBJ databases">
        <title>The Musa troglodytarum L. genome provides insights into the mechanism of non-climacteric behaviour and enrichment of carotenoids.</title>
        <authorList>
            <person name="Wang J."/>
        </authorList>
    </citation>
    <scope>NUCLEOTIDE SEQUENCE</scope>
    <source>
        <tissue evidence="3">Leaf</tissue>
    </source>
</reference>
<dbReference type="OrthoDB" id="2016421at2759"/>
<feature type="compositionally biased region" description="Basic and acidic residues" evidence="1">
    <location>
        <begin position="366"/>
        <end position="388"/>
    </location>
</feature>
<dbReference type="AlphaFoldDB" id="A0A9E7KZ22"/>
<name>A0A9E7KZ22_9LILI</name>
<keyword evidence="2" id="KW-0812">Transmembrane</keyword>
<evidence type="ECO:0000256" key="1">
    <source>
        <dbReference type="SAM" id="MobiDB-lite"/>
    </source>
</evidence>
<dbReference type="PANTHER" id="PTHR36354:SF2">
    <property type="entry name" value="IMPORT INNER MEMBRANE TRANSLOCASE SUBUNIT"/>
    <property type="match status" value="1"/>
</dbReference>
<gene>
    <name evidence="3" type="ORF">MUK42_16790</name>
</gene>
<dbReference type="Proteomes" id="UP001055439">
    <property type="component" value="Chromosome 8"/>
</dbReference>
<dbReference type="PANTHER" id="PTHR36354">
    <property type="entry name" value="IMPORT INNER MEMBRANE TRANSLOCASE SUBUNIT"/>
    <property type="match status" value="1"/>
</dbReference>
<keyword evidence="2" id="KW-0472">Membrane</keyword>
<organism evidence="3 4">
    <name type="scientific">Musa troglodytarum</name>
    <name type="common">fe'i banana</name>
    <dbReference type="NCBI Taxonomy" id="320322"/>
    <lineage>
        <taxon>Eukaryota</taxon>
        <taxon>Viridiplantae</taxon>
        <taxon>Streptophyta</taxon>
        <taxon>Embryophyta</taxon>
        <taxon>Tracheophyta</taxon>
        <taxon>Spermatophyta</taxon>
        <taxon>Magnoliopsida</taxon>
        <taxon>Liliopsida</taxon>
        <taxon>Zingiberales</taxon>
        <taxon>Musaceae</taxon>
        <taxon>Musa</taxon>
    </lineage>
</organism>
<evidence type="ECO:0000256" key="2">
    <source>
        <dbReference type="SAM" id="Phobius"/>
    </source>
</evidence>
<dbReference type="InterPro" id="IPR038552">
    <property type="entry name" value="Tim21_IMS_sf"/>
</dbReference>
<feature type="transmembrane region" description="Helical" evidence="2">
    <location>
        <begin position="162"/>
        <end position="184"/>
    </location>
</feature>
<dbReference type="EMBL" id="CP097510">
    <property type="protein sequence ID" value="URE37672.1"/>
    <property type="molecule type" value="Genomic_DNA"/>
</dbReference>
<keyword evidence="2" id="KW-1133">Transmembrane helix</keyword>
<feature type="non-terminal residue" evidence="3">
    <location>
        <position position="422"/>
    </location>
</feature>
<protein>
    <submittedName>
        <fullName evidence="3">Uncharacterized protein</fullName>
    </submittedName>
</protein>
<feature type="transmembrane region" description="Helical" evidence="2">
    <location>
        <begin position="196"/>
        <end position="219"/>
    </location>
</feature>
<feature type="compositionally biased region" description="Acidic residues" evidence="1">
    <location>
        <begin position="352"/>
        <end position="365"/>
    </location>
</feature>
<evidence type="ECO:0000313" key="4">
    <source>
        <dbReference type="Proteomes" id="UP001055439"/>
    </source>
</evidence>